<dbReference type="AlphaFoldDB" id="A0A3Q9IDB1"/>
<sequence length="417" mass="46089">MLIFVLLVLPACGTNDRSGTENGNAEGDERVTVKLAVWASGAADNFAKAAEEFNKRQNKINFVIDMQTSYTEYLGAKVASNDLPDLFFLNPYSEVQQFARNGKILDLSDRKFNDQLYDSMKASGTYESKMYAFPTVLEMLGIYYNQDLFKEAGIEKVPETFDEMKEAVDKLNAKNITPFAATFKDSWTLMHMLSTLQGAILGDDMDDWIADMNAGKGTYDVEGSNRVYEFLDLIKENSGKNYMDADSTTGFNALANGEAAMLLSGEFALLNLSSINPDLPVGLFAVPVTDNSADAKLDVDVGISIAVNKDSKNLEAALEVLDYISDNNDKNGWFHHVSDSLGSSPPAMPFEMTKEYPYFKDYTNYMNAGKVRGWNYLQLPSGFGSTAGETIQGYMMNGLDSKQTMQALDNGVKELLQ</sequence>
<accession>A0A3Q9IDB1</accession>
<dbReference type="KEGG" id="plut:EI981_01145"/>
<evidence type="ECO:0000256" key="4">
    <source>
        <dbReference type="ARBA" id="ARBA00023139"/>
    </source>
</evidence>
<dbReference type="OrthoDB" id="9798191at2"/>
<dbReference type="Gene3D" id="3.40.190.10">
    <property type="entry name" value="Periplasmic binding protein-like II"/>
    <property type="match status" value="2"/>
</dbReference>
<evidence type="ECO:0000313" key="7">
    <source>
        <dbReference type="Proteomes" id="UP000270678"/>
    </source>
</evidence>
<name>A0A3Q9IDB1_9BACL</name>
<dbReference type="PANTHER" id="PTHR43649">
    <property type="entry name" value="ARABINOSE-BINDING PROTEIN-RELATED"/>
    <property type="match status" value="1"/>
</dbReference>
<protein>
    <submittedName>
        <fullName evidence="6">Extracellular solute-binding protein</fullName>
    </submittedName>
</protein>
<evidence type="ECO:0000313" key="6">
    <source>
        <dbReference type="EMBL" id="AZS18070.1"/>
    </source>
</evidence>
<dbReference type="PANTHER" id="PTHR43649:SF33">
    <property type="entry name" value="POLYGALACTURONAN_RHAMNOGALACTURONAN-BINDING PROTEIN YTCQ"/>
    <property type="match status" value="1"/>
</dbReference>
<gene>
    <name evidence="6" type="ORF">EI981_01145</name>
</gene>
<keyword evidence="3" id="KW-0472">Membrane</keyword>
<dbReference type="EMBL" id="CP034346">
    <property type="protein sequence ID" value="AZS18070.1"/>
    <property type="molecule type" value="Genomic_DNA"/>
</dbReference>
<keyword evidence="7" id="KW-1185">Reference proteome</keyword>
<evidence type="ECO:0000256" key="5">
    <source>
        <dbReference type="ARBA" id="ARBA00023288"/>
    </source>
</evidence>
<organism evidence="6 7">
    <name type="scientific">Paenibacillus lutimineralis</name>
    <dbReference type="NCBI Taxonomy" id="2707005"/>
    <lineage>
        <taxon>Bacteria</taxon>
        <taxon>Bacillati</taxon>
        <taxon>Bacillota</taxon>
        <taxon>Bacilli</taxon>
        <taxon>Bacillales</taxon>
        <taxon>Paenibacillaceae</taxon>
        <taxon>Paenibacillus</taxon>
    </lineage>
</organism>
<keyword evidence="4" id="KW-0564">Palmitate</keyword>
<dbReference type="Pfam" id="PF01547">
    <property type="entry name" value="SBP_bac_1"/>
    <property type="match status" value="1"/>
</dbReference>
<evidence type="ECO:0000256" key="3">
    <source>
        <dbReference type="ARBA" id="ARBA00023136"/>
    </source>
</evidence>
<dbReference type="InterPro" id="IPR050490">
    <property type="entry name" value="Bact_solute-bd_prot1"/>
</dbReference>
<keyword evidence="5" id="KW-0449">Lipoprotein</keyword>
<keyword evidence="1" id="KW-1003">Cell membrane</keyword>
<proteinExistence type="predicted"/>
<dbReference type="SUPFAM" id="SSF53850">
    <property type="entry name" value="Periplasmic binding protein-like II"/>
    <property type="match status" value="1"/>
</dbReference>
<evidence type="ECO:0000256" key="1">
    <source>
        <dbReference type="ARBA" id="ARBA00022475"/>
    </source>
</evidence>
<dbReference type="Proteomes" id="UP000270678">
    <property type="component" value="Chromosome"/>
</dbReference>
<keyword evidence="2" id="KW-0732">Signal</keyword>
<dbReference type="InterPro" id="IPR006059">
    <property type="entry name" value="SBP"/>
</dbReference>
<reference evidence="7" key="1">
    <citation type="submission" date="2018-12" db="EMBL/GenBank/DDBJ databases">
        <title>Complete genome sequence of Paenibacillus sp. MBLB1234.</title>
        <authorList>
            <person name="Nam Y.-D."/>
            <person name="Kang J."/>
            <person name="Chung W.-H."/>
            <person name="Park Y.S."/>
        </authorList>
    </citation>
    <scope>NUCLEOTIDE SEQUENCE [LARGE SCALE GENOMIC DNA]</scope>
    <source>
        <strain evidence="7">MBLB1234</strain>
    </source>
</reference>
<evidence type="ECO:0000256" key="2">
    <source>
        <dbReference type="ARBA" id="ARBA00022729"/>
    </source>
</evidence>